<keyword evidence="2" id="KW-1133">Transmembrane helix</keyword>
<dbReference type="KEGG" id="cli:Clim_1994"/>
<dbReference type="Proteomes" id="UP000008841">
    <property type="component" value="Chromosome"/>
</dbReference>
<keyword evidence="2" id="KW-0812">Transmembrane</keyword>
<dbReference type="eggNOG" id="COG0170">
    <property type="taxonomic scope" value="Bacteria"/>
</dbReference>
<accession>B3EFR4</accession>
<keyword evidence="3" id="KW-0548">Nucleotidyltransferase</keyword>
<evidence type="ECO:0000313" key="4">
    <source>
        <dbReference type="Proteomes" id="UP000008841"/>
    </source>
</evidence>
<dbReference type="PANTHER" id="PTHR31303">
    <property type="entry name" value="CTP-DEPENDENT DIACYLGLYCEROL KINASE 1"/>
    <property type="match status" value="1"/>
</dbReference>
<dbReference type="GO" id="GO:0016779">
    <property type="term" value="F:nucleotidyltransferase activity"/>
    <property type="evidence" value="ECO:0007669"/>
    <property type="project" value="UniProtKB-KW"/>
</dbReference>
<organism evidence="3 4">
    <name type="scientific">Chlorobium limicola (strain DSM 245 / NBRC 103803 / 6330)</name>
    <dbReference type="NCBI Taxonomy" id="290315"/>
    <lineage>
        <taxon>Bacteria</taxon>
        <taxon>Pseudomonadati</taxon>
        <taxon>Chlorobiota</taxon>
        <taxon>Chlorobiia</taxon>
        <taxon>Chlorobiales</taxon>
        <taxon>Chlorobiaceae</taxon>
        <taxon>Chlorobium/Pelodictyon group</taxon>
        <taxon>Chlorobium</taxon>
    </lineage>
</organism>
<protein>
    <submittedName>
        <fullName evidence="3">Phosphatidate cytidylyltransferase</fullName>
    </submittedName>
</protein>
<feature type="transmembrane region" description="Helical" evidence="2">
    <location>
        <begin position="87"/>
        <end position="105"/>
    </location>
</feature>
<gene>
    <name evidence="3" type="ordered locus">Clim_1994</name>
</gene>
<feature type="transmembrane region" description="Helical" evidence="2">
    <location>
        <begin position="192"/>
        <end position="220"/>
    </location>
</feature>
<keyword evidence="2" id="KW-0472">Membrane</keyword>
<sequence>MEHSVSCRLRFPPDNDCFLIRRFRCILARKTDHNKIERHVTETPGSRTDNRNNRPDRLGIRHELARKAIHLSSITIPLIYCHITRDLALILLVPLFMGFLLVDLLKNVSEPVSTWYRRNFGAMLREHELSEKSRHLNGATCITLSALLLVVFFPKILAITAFSMVAVSDTVAALAGKTFGRHRFGHKSLEGSAAFFISALLIVSIIPGLNLPIGILMAVTATLTEAFDFRIGAFRIDDNISIPLISAGTGLICYSIFLPEQIASLSFCR</sequence>
<dbReference type="GO" id="GO:0004143">
    <property type="term" value="F:ATP-dependent diacylglycerol kinase activity"/>
    <property type="evidence" value="ECO:0007669"/>
    <property type="project" value="InterPro"/>
</dbReference>
<dbReference type="STRING" id="290315.Clim_1994"/>
<evidence type="ECO:0000256" key="2">
    <source>
        <dbReference type="SAM" id="Phobius"/>
    </source>
</evidence>
<feature type="region of interest" description="Disordered" evidence="1">
    <location>
        <begin position="37"/>
        <end position="56"/>
    </location>
</feature>
<dbReference type="AlphaFoldDB" id="B3EFR4"/>
<evidence type="ECO:0000313" key="3">
    <source>
        <dbReference type="EMBL" id="ACD91026.1"/>
    </source>
</evidence>
<dbReference type="InterPro" id="IPR037997">
    <property type="entry name" value="Dgk1-like"/>
</dbReference>
<dbReference type="RefSeq" id="WP_012466895.1">
    <property type="nucleotide sequence ID" value="NC_010803.1"/>
</dbReference>
<name>B3EFR4_CHLL2</name>
<proteinExistence type="predicted"/>
<keyword evidence="3" id="KW-0808">Transferase</keyword>
<dbReference type="EMBL" id="CP001097">
    <property type="protein sequence ID" value="ACD91026.1"/>
    <property type="molecule type" value="Genomic_DNA"/>
</dbReference>
<dbReference type="HOGENOM" id="CLU_031477_0_1_10"/>
<dbReference type="PANTHER" id="PTHR31303:SF1">
    <property type="entry name" value="CTP-DEPENDENT DIACYLGLYCEROL KINASE 1"/>
    <property type="match status" value="1"/>
</dbReference>
<evidence type="ECO:0000256" key="1">
    <source>
        <dbReference type="SAM" id="MobiDB-lite"/>
    </source>
</evidence>
<reference evidence="3 4" key="1">
    <citation type="submission" date="2008-05" db="EMBL/GenBank/DDBJ databases">
        <title>Complete sequence of Chlorobium limicola DSM 245.</title>
        <authorList>
            <consortium name="US DOE Joint Genome Institute"/>
            <person name="Lucas S."/>
            <person name="Copeland A."/>
            <person name="Lapidus A."/>
            <person name="Glavina del Rio T."/>
            <person name="Dalin E."/>
            <person name="Tice H."/>
            <person name="Bruce D."/>
            <person name="Goodwin L."/>
            <person name="Pitluck S."/>
            <person name="Schmutz J."/>
            <person name="Larimer F."/>
            <person name="Land M."/>
            <person name="Hauser L."/>
            <person name="Kyrpides N."/>
            <person name="Ovchinnikova G."/>
            <person name="Zhao F."/>
            <person name="Li T."/>
            <person name="Liu Z."/>
            <person name="Overmann J."/>
            <person name="Bryant D.A."/>
            <person name="Richardson P."/>
        </authorList>
    </citation>
    <scope>NUCLEOTIDE SEQUENCE [LARGE SCALE GENOMIC DNA]</scope>
    <source>
        <strain evidence="4">DSM 245 / NBRC 103803 / 6330</strain>
    </source>
</reference>
<feature type="transmembrane region" description="Helical" evidence="2">
    <location>
        <begin position="240"/>
        <end position="259"/>
    </location>
</feature>